<evidence type="ECO:0000313" key="3">
    <source>
        <dbReference type="Proteomes" id="UP000186817"/>
    </source>
</evidence>
<dbReference type="OrthoDB" id="430431at2759"/>
<comment type="caution">
    <text evidence="2">The sequence shown here is derived from an EMBL/GenBank/DDBJ whole genome shotgun (WGS) entry which is preliminary data.</text>
</comment>
<feature type="compositionally biased region" description="Basic residues" evidence="1">
    <location>
        <begin position="577"/>
        <end position="595"/>
    </location>
</feature>
<evidence type="ECO:0000256" key="1">
    <source>
        <dbReference type="SAM" id="MobiDB-lite"/>
    </source>
</evidence>
<reference evidence="2 3" key="1">
    <citation type="submission" date="2016-02" db="EMBL/GenBank/DDBJ databases">
        <title>Genome analysis of coral dinoflagellate symbionts highlights evolutionary adaptations to a symbiotic lifestyle.</title>
        <authorList>
            <person name="Aranda M."/>
            <person name="Li Y."/>
            <person name="Liew Y.J."/>
            <person name="Baumgarten S."/>
            <person name="Simakov O."/>
            <person name="Wilson M."/>
            <person name="Piel J."/>
            <person name="Ashoor H."/>
            <person name="Bougouffa S."/>
            <person name="Bajic V.B."/>
            <person name="Ryu T."/>
            <person name="Ravasi T."/>
            <person name="Bayer T."/>
            <person name="Micklem G."/>
            <person name="Kim H."/>
            <person name="Bhak J."/>
            <person name="Lajeunesse T.C."/>
            <person name="Voolstra C.R."/>
        </authorList>
    </citation>
    <scope>NUCLEOTIDE SEQUENCE [LARGE SCALE GENOMIC DNA]</scope>
    <source>
        <strain evidence="2 3">CCMP2467</strain>
    </source>
</reference>
<dbReference type="EMBL" id="LSRX01000679">
    <property type="protein sequence ID" value="OLP91108.1"/>
    <property type="molecule type" value="Genomic_DNA"/>
</dbReference>
<protein>
    <submittedName>
        <fullName evidence="2">Uncharacterized protein</fullName>
    </submittedName>
</protein>
<accession>A0A1Q9D7J4</accession>
<dbReference type="Proteomes" id="UP000186817">
    <property type="component" value="Unassembled WGS sequence"/>
</dbReference>
<name>A0A1Q9D7J4_SYMMI</name>
<dbReference type="AlphaFoldDB" id="A0A1Q9D7J4"/>
<keyword evidence="3" id="KW-1185">Reference proteome</keyword>
<feature type="compositionally biased region" description="Low complexity" evidence="1">
    <location>
        <begin position="539"/>
        <end position="551"/>
    </location>
</feature>
<sequence length="879" mass="95979">MWPLFLSLFAVGRASETMHVVDLAQATATPRVMCPKPVSSNPNAPPLPDYNLYIPFTSSVDMDSPYIISFVRASQQAMTIDFSIVDANNVTVIPDTVVTLQELSNTVDSNCRCTMPTIPTQVAATYGQNYGAQCQAWDNAKCDELWGDLTVGSWCCRPWCYATKDCPDAYQSTAMPGQFFSYAACRTFPPTTPCSWTAVAESNDPCKCKNKASLFSLAMNGTFASNYGESCASWDMTNCAQNYRPDQVDTWCCSSWCYVDKECPSAIQSLNPGMEGILFWSDSQCQDDPALMSQCPYQPTPNVSATDTSCDCLNVQMPAASLESAGLNASTFANYGQQCAPHDSFICHITYPDADHGMWCCMSWCWVDKSCPTSRASTVWPGNFWSQTRCEMDPDTVSGCPYDTLACECRGQLPAGSLPSGFASNYGSSCNDWDSNACKATWYHNPDSGWNSSSDHEWCCDSWCYVNSSCPIAKQSWLGIGYYFSYETCDDPSATYNEAADTCDAVRRLEGSPTEAESEFASESAQPRILSARRRGGSRRSSSSSSWSSSGSRRRSPPAPPTSARRRSFSAPTASYPRRRAVVSTPRRRAVRRRAPPPPVPAPVATRRRTTSISSMPQQTSYGYSGYHAVPANQPTNVAMYALGGAVVGAGAMYAYNNMYGDAYGDHRRRRIYPYNNADFCIVTAAGSRNGDFMECLQCRRLYGISMCPSASSCQTSTGCSYTPPAPMNRDDLARTGFVPEGYTFPLRVIFNKVNGSGIVTDPISGGLCPPTTQAEADLVETFNKTMSFAPELFLVMTKQSVTRTAEACERDTSTTCSSSCWLDHTTCVNGVCLCQSGYCWDGSIRECRPSALASASHLSVVSLPLLASLALLRMLRVV</sequence>
<proteinExistence type="predicted"/>
<evidence type="ECO:0000313" key="2">
    <source>
        <dbReference type="EMBL" id="OLP91108.1"/>
    </source>
</evidence>
<gene>
    <name evidence="2" type="ORF">AK812_SmicGene27242</name>
</gene>
<organism evidence="2 3">
    <name type="scientific">Symbiodinium microadriaticum</name>
    <name type="common">Dinoflagellate</name>
    <name type="synonym">Zooxanthella microadriatica</name>
    <dbReference type="NCBI Taxonomy" id="2951"/>
    <lineage>
        <taxon>Eukaryota</taxon>
        <taxon>Sar</taxon>
        <taxon>Alveolata</taxon>
        <taxon>Dinophyceae</taxon>
        <taxon>Suessiales</taxon>
        <taxon>Symbiodiniaceae</taxon>
        <taxon>Symbiodinium</taxon>
    </lineage>
</organism>
<feature type="region of interest" description="Disordered" evidence="1">
    <location>
        <begin position="514"/>
        <end position="618"/>
    </location>
</feature>